<keyword evidence="2" id="KW-1185">Reference proteome</keyword>
<dbReference type="STRING" id="562729.RNAN_0164"/>
<reference evidence="1 2" key="1">
    <citation type="journal article" date="2012" name="J. Bacteriol.">
        <title>Genome Sequence of the Protease-Producing Bacterium Rheinheimera nanhaiensis E407-8T, Isolated from Deep-Sea Sediment of the South China Sea.</title>
        <authorList>
            <person name="Zhang X.-Y."/>
            <person name="Zhang Y.-J."/>
            <person name="Qin Q.-L."/>
            <person name="Xie B.-B."/>
            <person name="Chen X.-L."/>
            <person name="Zhou B.-C."/>
            <person name="Zhang Y.-Z."/>
        </authorList>
    </citation>
    <scope>NUCLEOTIDE SEQUENCE [LARGE SCALE GENOMIC DNA]</scope>
    <source>
        <strain evidence="1 2">E407-8</strain>
    </source>
</reference>
<name>I1DT23_9GAMM</name>
<evidence type="ECO:0000313" key="1">
    <source>
        <dbReference type="EMBL" id="GAB57201.1"/>
    </source>
</evidence>
<gene>
    <name evidence="1" type="ORF">RNAN_0164</name>
</gene>
<dbReference type="Proteomes" id="UP000004374">
    <property type="component" value="Unassembled WGS sequence"/>
</dbReference>
<sequence length="44" mass="4709">MCIIGALLLNLRAVRHLSVSVCFGRKSSKVSALLILGVLLCNLI</sequence>
<organism evidence="1 2">
    <name type="scientific">Rheinheimera nanhaiensis E407-8</name>
    <dbReference type="NCBI Taxonomy" id="562729"/>
    <lineage>
        <taxon>Bacteria</taxon>
        <taxon>Pseudomonadati</taxon>
        <taxon>Pseudomonadota</taxon>
        <taxon>Gammaproteobacteria</taxon>
        <taxon>Chromatiales</taxon>
        <taxon>Chromatiaceae</taxon>
        <taxon>Rheinheimera</taxon>
    </lineage>
</organism>
<accession>I1DT23</accession>
<evidence type="ECO:0000313" key="2">
    <source>
        <dbReference type="Proteomes" id="UP000004374"/>
    </source>
</evidence>
<dbReference type="AlphaFoldDB" id="I1DT23"/>
<comment type="caution">
    <text evidence="1">The sequence shown here is derived from an EMBL/GenBank/DDBJ whole genome shotgun (WGS) entry which is preliminary data.</text>
</comment>
<dbReference type="EMBL" id="BAFK01000001">
    <property type="protein sequence ID" value="GAB57201.1"/>
    <property type="molecule type" value="Genomic_DNA"/>
</dbReference>
<proteinExistence type="predicted"/>
<protein>
    <submittedName>
        <fullName evidence="1">Uncharacterized protein</fullName>
    </submittedName>
</protein>